<keyword evidence="5 6" id="KW-0472">Membrane</keyword>
<keyword evidence="3 6" id="KW-0812">Transmembrane</keyword>
<evidence type="ECO:0000256" key="6">
    <source>
        <dbReference type="SAM" id="Phobius"/>
    </source>
</evidence>
<feature type="transmembrane region" description="Helical" evidence="6">
    <location>
        <begin position="380"/>
        <end position="400"/>
    </location>
</feature>
<dbReference type="Pfam" id="PF07690">
    <property type="entry name" value="MFS_1"/>
    <property type="match status" value="1"/>
</dbReference>
<dbReference type="EMBL" id="JBAWTH010000026">
    <property type="protein sequence ID" value="KAL2285974.1"/>
    <property type="molecule type" value="Genomic_DNA"/>
</dbReference>
<keyword evidence="4 6" id="KW-1133">Transmembrane helix</keyword>
<feature type="domain" description="Major facilitator superfamily (MFS) profile" evidence="7">
    <location>
        <begin position="55"/>
        <end position="518"/>
    </location>
</feature>
<feature type="transmembrane region" description="Helical" evidence="6">
    <location>
        <begin position="412"/>
        <end position="433"/>
    </location>
</feature>
<evidence type="ECO:0000256" key="5">
    <source>
        <dbReference type="ARBA" id="ARBA00023136"/>
    </source>
</evidence>
<dbReference type="InterPro" id="IPR036259">
    <property type="entry name" value="MFS_trans_sf"/>
</dbReference>
<keyword evidence="2" id="KW-0813">Transport</keyword>
<proteinExistence type="predicted"/>
<dbReference type="PANTHER" id="PTHR43791:SF63">
    <property type="entry name" value="HIGH AFFINITY CYSTEINE TRANSPORTER"/>
    <property type="match status" value="1"/>
</dbReference>
<feature type="transmembrane region" description="Helical" evidence="6">
    <location>
        <begin position="348"/>
        <end position="368"/>
    </location>
</feature>
<evidence type="ECO:0000256" key="1">
    <source>
        <dbReference type="ARBA" id="ARBA00004141"/>
    </source>
</evidence>
<evidence type="ECO:0000313" key="8">
    <source>
        <dbReference type="EMBL" id="KAL2285974.1"/>
    </source>
</evidence>
<accession>A0ABR4EU62</accession>
<evidence type="ECO:0000256" key="3">
    <source>
        <dbReference type="ARBA" id="ARBA00022692"/>
    </source>
</evidence>
<gene>
    <name evidence="8" type="ORF">FJTKL_07230</name>
</gene>
<dbReference type="InterPro" id="IPR011701">
    <property type="entry name" value="MFS"/>
</dbReference>
<dbReference type="PANTHER" id="PTHR43791">
    <property type="entry name" value="PERMEASE-RELATED"/>
    <property type="match status" value="1"/>
</dbReference>
<feature type="transmembrane region" description="Helical" evidence="6">
    <location>
        <begin position="439"/>
        <end position="463"/>
    </location>
</feature>
<feature type="transmembrane region" description="Helical" evidence="6">
    <location>
        <begin position="181"/>
        <end position="202"/>
    </location>
</feature>
<dbReference type="SUPFAM" id="SSF103473">
    <property type="entry name" value="MFS general substrate transporter"/>
    <property type="match status" value="1"/>
</dbReference>
<comment type="caution">
    <text evidence="8">The sequence shown here is derived from an EMBL/GenBank/DDBJ whole genome shotgun (WGS) entry which is preliminary data.</text>
</comment>
<dbReference type="PROSITE" id="PS50850">
    <property type="entry name" value="MFS"/>
    <property type="match status" value="1"/>
</dbReference>
<evidence type="ECO:0000313" key="9">
    <source>
        <dbReference type="Proteomes" id="UP001600888"/>
    </source>
</evidence>
<keyword evidence="9" id="KW-1185">Reference proteome</keyword>
<dbReference type="Gene3D" id="1.20.1250.20">
    <property type="entry name" value="MFS general substrate transporter like domains"/>
    <property type="match status" value="2"/>
</dbReference>
<sequence length="518" mass="58126">MTNKAPAVHQTVDLPVVEQYENGVDEAVDLVAGHEDQPLDPAEARRLRNKVDCIVLPLLFAVYILQYLDKTTIGASSILGLISDNHLTADEFNTLGSAFYIGYIVWAYPHSWALQRLPVGKYLAANILLWALFLGLQCACTNFGGLFILRFLLGASEGCMTNGVMVATSMFYNRTEIGQRIGWTIQCNGFATMISGFLAYGVAHSSPTRKPAQWQLLLIIYASLSLVIGLLFWFFFPNSPMEARFLTTDEKVKVVQRIQSNQSGIETKVWKREQVVEAIKDTKTWLFFFLAAISNLQNGIGTQYSLIIQSFGFTTLQTTALNIPAGAAQIVSTTLATIILRRFPNTRCWIAIAFFVPSVLAVVLLMSLPWGNRVGLLCAYYLMCFGGAPSWAIIVGWVTVTSSGHTKKLTINAIFLIGYSLGQTLCTLFWRAQYKPRNYVPYSICLASYVCNFILLFTIRWLLNKENNRRDALQGEHPVETNGYVERVDSYGQRYRQKVDKGLLDMTDRQNASFRYSL</sequence>
<feature type="transmembrane region" description="Helical" evidence="6">
    <location>
        <begin position="127"/>
        <end position="153"/>
    </location>
</feature>
<comment type="subcellular location">
    <subcellularLocation>
        <location evidence="1">Membrane</location>
        <topology evidence="1">Multi-pass membrane protein</topology>
    </subcellularLocation>
</comment>
<dbReference type="Proteomes" id="UP001600888">
    <property type="component" value="Unassembled WGS sequence"/>
</dbReference>
<evidence type="ECO:0000256" key="4">
    <source>
        <dbReference type="ARBA" id="ARBA00022989"/>
    </source>
</evidence>
<protein>
    <recommendedName>
        <fullName evidence="7">Major facilitator superfamily (MFS) profile domain-containing protein</fullName>
    </recommendedName>
</protein>
<reference evidence="8 9" key="1">
    <citation type="submission" date="2024-03" db="EMBL/GenBank/DDBJ databases">
        <title>A high-quality draft genome sequence of Diaporthe vaccinii, a causative agent of upright dieback and viscid rot disease in cranberry plants.</title>
        <authorList>
            <person name="Sarrasin M."/>
            <person name="Lang B.F."/>
            <person name="Burger G."/>
        </authorList>
    </citation>
    <scope>NUCLEOTIDE SEQUENCE [LARGE SCALE GENOMIC DNA]</scope>
    <source>
        <strain evidence="8 9">IS7</strain>
    </source>
</reference>
<organism evidence="8 9">
    <name type="scientific">Diaporthe vaccinii</name>
    <dbReference type="NCBI Taxonomy" id="105482"/>
    <lineage>
        <taxon>Eukaryota</taxon>
        <taxon>Fungi</taxon>
        <taxon>Dikarya</taxon>
        <taxon>Ascomycota</taxon>
        <taxon>Pezizomycotina</taxon>
        <taxon>Sordariomycetes</taxon>
        <taxon>Sordariomycetidae</taxon>
        <taxon>Diaporthales</taxon>
        <taxon>Diaporthaceae</taxon>
        <taxon>Diaporthe</taxon>
        <taxon>Diaporthe eres species complex</taxon>
    </lineage>
</organism>
<evidence type="ECO:0000259" key="7">
    <source>
        <dbReference type="PROSITE" id="PS50850"/>
    </source>
</evidence>
<dbReference type="InterPro" id="IPR020846">
    <property type="entry name" value="MFS_dom"/>
</dbReference>
<feature type="transmembrane region" description="Helical" evidence="6">
    <location>
        <begin position="51"/>
        <end position="68"/>
    </location>
</feature>
<name>A0ABR4EU62_9PEZI</name>
<feature type="transmembrane region" description="Helical" evidence="6">
    <location>
        <begin position="214"/>
        <end position="236"/>
    </location>
</feature>
<evidence type="ECO:0000256" key="2">
    <source>
        <dbReference type="ARBA" id="ARBA00022448"/>
    </source>
</evidence>